<dbReference type="Proteomes" id="UP000030671">
    <property type="component" value="Unassembled WGS sequence"/>
</dbReference>
<dbReference type="PANTHER" id="PTHR10982:SF21">
    <property type="entry name" value="FATTY ACID SYNTHASE SUBUNIT BETA"/>
    <property type="match status" value="1"/>
</dbReference>
<dbReference type="SUPFAM" id="SSF52151">
    <property type="entry name" value="FabD/lysophospholipase-like"/>
    <property type="match status" value="1"/>
</dbReference>
<accession>W4KCL1</accession>
<keyword evidence="5" id="KW-1185">Reference proteome</keyword>
<evidence type="ECO:0000256" key="1">
    <source>
        <dbReference type="ARBA" id="ARBA00022450"/>
    </source>
</evidence>
<dbReference type="FunFam" id="3.90.25.70:FF:000001">
    <property type="entry name" value="Fatty acid synthase subunit alpha"/>
    <property type="match status" value="1"/>
</dbReference>
<dbReference type="AlphaFoldDB" id="W4KCL1"/>
<keyword evidence="1" id="KW-0596">Phosphopantetheine</keyword>
<gene>
    <name evidence="4" type="ORF">HETIRDRAFT_449233</name>
</gene>
<dbReference type="InParanoid" id="W4KCL1"/>
<dbReference type="KEGG" id="hir:HETIRDRAFT_449233"/>
<keyword evidence="3" id="KW-0808">Transferase</keyword>
<dbReference type="Gene3D" id="3.90.25.70">
    <property type="match status" value="1"/>
</dbReference>
<dbReference type="InterPro" id="IPR050830">
    <property type="entry name" value="Fungal_FAS"/>
</dbReference>
<dbReference type="EMBL" id="KI925456">
    <property type="protein sequence ID" value="ETW83518.1"/>
    <property type="molecule type" value="Genomic_DNA"/>
</dbReference>
<organism evidence="4 5">
    <name type="scientific">Heterobasidion irregulare (strain TC 32-1)</name>
    <dbReference type="NCBI Taxonomy" id="747525"/>
    <lineage>
        <taxon>Eukaryota</taxon>
        <taxon>Fungi</taxon>
        <taxon>Dikarya</taxon>
        <taxon>Basidiomycota</taxon>
        <taxon>Agaricomycotina</taxon>
        <taxon>Agaricomycetes</taxon>
        <taxon>Russulales</taxon>
        <taxon>Bondarzewiaceae</taxon>
        <taxon>Heterobasidion</taxon>
        <taxon>Heterobasidion annosum species complex</taxon>
    </lineage>
</organism>
<keyword evidence="2" id="KW-0597">Phosphoprotein</keyword>
<dbReference type="HOGENOM" id="CLU_1199953_0_0_1"/>
<evidence type="ECO:0000256" key="2">
    <source>
        <dbReference type="ARBA" id="ARBA00022553"/>
    </source>
</evidence>
<dbReference type="GeneID" id="20675923"/>
<dbReference type="RefSeq" id="XP_009543303.1">
    <property type="nucleotide sequence ID" value="XM_009545008.1"/>
</dbReference>
<name>W4KCL1_HETIT</name>
<evidence type="ECO:0000313" key="5">
    <source>
        <dbReference type="Proteomes" id="UP000030671"/>
    </source>
</evidence>
<sequence>MSATYQDSALQYTADMTSLSSRGQARHTLANVLNYLKLEKVDIAKLTEMFSIEKVKEMLTEIVENCFKRPESQRKPEGHIKLECGFATIPLLRIDVLCHSRYLWVGVMPVRTCEHPAQSISIFVINALPGLSKKINTAHMNADMLEGKYSPNHVGQAVRGLERKLAYIILGELLAYQFASPVHWIETHDLLFTKDQFERFVEIGPSPTLAEMRVGPLVLSRLSLFLLRGCH</sequence>
<evidence type="ECO:0000313" key="4">
    <source>
        <dbReference type="EMBL" id="ETW83518.1"/>
    </source>
</evidence>
<dbReference type="InterPro" id="IPR016035">
    <property type="entry name" value="Acyl_Trfase/lysoPLipase"/>
</dbReference>
<reference evidence="4 5" key="1">
    <citation type="journal article" date="2012" name="New Phytol.">
        <title>Insight into trade-off between wood decay and parasitism from the genome of a fungal forest pathogen.</title>
        <authorList>
            <person name="Olson A."/>
            <person name="Aerts A."/>
            <person name="Asiegbu F."/>
            <person name="Belbahri L."/>
            <person name="Bouzid O."/>
            <person name="Broberg A."/>
            <person name="Canback B."/>
            <person name="Coutinho P.M."/>
            <person name="Cullen D."/>
            <person name="Dalman K."/>
            <person name="Deflorio G."/>
            <person name="van Diepen L.T."/>
            <person name="Dunand C."/>
            <person name="Duplessis S."/>
            <person name="Durling M."/>
            <person name="Gonthier P."/>
            <person name="Grimwood J."/>
            <person name="Fossdal C.G."/>
            <person name="Hansson D."/>
            <person name="Henrissat B."/>
            <person name="Hietala A."/>
            <person name="Himmelstrand K."/>
            <person name="Hoffmeister D."/>
            <person name="Hogberg N."/>
            <person name="James T.Y."/>
            <person name="Karlsson M."/>
            <person name="Kohler A."/>
            <person name="Kues U."/>
            <person name="Lee Y.H."/>
            <person name="Lin Y.C."/>
            <person name="Lind M."/>
            <person name="Lindquist E."/>
            <person name="Lombard V."/>
            <person name="Lucas S."/>
            <person name="Lunden K."/>
            <person name="Morin E."/>
            <person name="Murat C."/>
            <person name="Park J."/>
            <person name="Raffaello T."/>
            <person name="Rouze P."/>
            <person name="Salamov A."/>
            <person name="Schmutz J."/>
            <person name="Solheim H."/>
            <person name="Stahlberg J."/>
            <person name="Velez H."/>
            <person name="de Vries R.P."/>
            <person name="Wiebenga A."/>
            <person name="Woodward S."/>
            <person name="Yakovlev I."/>
            <person name="Garbelotto M."/>
            <person name="Martin F."/>
            <person name="Grigoriev I.V."/>
            <person name="Stenlid J."/>
        </authorList>
    </citation>
    <scope>NUCLEOTIDE SEQUENCE [LARGE SCALE GENOMIC DNA]</scope>
    <source>
        <strain evidence="4 5">TC 32-1</strain>
    </source>
</reference>
<dbReference type="Gene3D" id="3.30.70.3330">
    <property type="match status" value="1"/>
</dbReference>
<dbReference type="eggNOG" id="ENOG502QQJX">
    <property type="taxonomic scope" value="Eukaryota"/>
</dbReference>
<dbReference type="OrthoDB" id="3267792at2759"/>
<evidence type="ECO:0000256" key="3">
    <source>
        <dbReference type="ARBA" id="ARBA00022679"/>
    </source>
</evidence>
<dbReference type="PANTHER" id="PTHR10982">
    <property type="entry name" value="MALONYL COA-ACYL CARRIER PROTEIN TRANSACYLASE"/>
    <property type="match status" value="1"/>
</dbReference>
<dbReference type="GO" id="GO:0016740">
    <property type="term" value="F:transferase activity"/>
    <property type="evidence" value="ECO:0007669"/>
    <property type="project" value="UniProtKB-KW"/>
</dbReference>
<proteinExistence type="predicted"/>
<protein>
    <submittedName>
        <fullName evidence="4">Uncharacterized protein</fullName>
    </submittedName>
</protein>